<evidence type="ECO:0000313" key="3">
    <source>
        <dbReference type="Proteomes" id="UP001221898"/>
    </source>
</evidence>
<feature type="region of interest" description="Disordered" evidence="1">
    <location>
        <begin position="1"/>
        <end position="35"/>
    </location>
</feature>
<comment type="caution">
    <text evidence="2">The sequence shown here is derived from an EMBL/GenBank/DDBJ whole genome shotgun (WGS) entry which is preliminary data.</text>
</comment>
<accession>A0AAD7S0S7</accession>
<organism evidence="2 3">
    <name type="scientific">Aldrovandia affinis</name>
    <dbReference type="NCBI Taxonomy" id="143900"/>
    <lineage>
        <taxon>Eukaryota</taxon>
        <taxon>Metazoa</taxon>
        <taxon>Chordata</taxon>
        <taxon>Craniata</taxon>
        <taxon>Vertebrata</taxon>
        <taxon>Euteleostomi</taxon>
        <taxon>Actinopterygii</taxon>
        <taxon>Neopterygii</taxon>
        <taxon>Teleostei</taxon>
        <taxon>Notacanthiformes</taxon>
        <taxon>Halosauridae</taxon>
        <taxon>Aldrovandia</taxon>
    </lineage>
</organism>
<evidence type="ECO:0000256" key="1">
    <source>
        <dbReference type="SAM" id="MobiDB-lite"/>
    </source>
</evidence>
<sequence>MGPEPAPANIWGRAEQAATRCQTRGQERSHVNREAAALRDGEQILAGGHRGQWRVKRPLESIPLVRLIPPFPLKADIVHPLSQGPL</sequence>
<gene>
    <name evidence="2" type="ORF">AAFF_G00056850</name>
</gene>
<dbReference type="AlphaFoldDB" id="A0AAD7S0S7"/>
<dbReference type="Proteomes" id="UP001221898">
    <property type="component" value="Unassembled WGS sequence"/>
</dbReference>
<proteinExistence type="predicted"/>
<reference evidence="2" key="1">
    <citation type="journal article" date="2023" name="Science">
        <title>Genome structures resolve the early diversification of teleost fishes.</title>
        <authorList>
            <person name="Parey E."/>
            <person name="Louis A."/>
            <person name="Montfort J."/>
            <person name="Bouchez O."/>
            <person name="Roques C."/>
            <person name="Iampietro C."/>
            <person name="Lluch J."/>
            <person name="Castinel A."/>
            <person name="Donnadieu C."/>
            <person name="Desvignes T."/>
            <person name="Floi Bucao C."/>
            <person name="Jouanno E."/>
            <person name="Wen M."/>
            <person name="Mejri S."/>
            <person name="Dirks R."/>
            <person name="Jansen H."/>
            <person name="Henkel C."/>
            <person name="Chen W.J."/>
            <person name="Zahm M."/>
            <person name="Cabau C."/>
            <person name="Klopp C."/>
            <person name="Thompson A.W."/>
            <person name="Robinson-Rechavi M."/>
            <person name="Braasch I."/>
            <person name="Lecointre G."/>
            <person name="Bobe J."/>
            <person name="Postlethwait J.H."/>
            <person name="Berthelot C."/>
            <person name="Roest Crollius H."/>
            <person name="Guiguen Y."/>
        </authorList>
    </citation>
    <scope>NUCLEOTIDE SEQUENCE</scope>
    <source>
        <strain evidence="2">NC1722</strain>
    </source>
</reference>
<dbReference type="EMBL" id="JAINUG010000133">
    <property type="protein sequence ID" value="KAJ8393770.1"/>
    <property type="molecule type" value="Genomic_DNA"/>
</dbReference>
<name>A0AAD7S0S7_9TELE</name>
<keyword evidence="3" id="KW-1185">Reference proteome</keyword>
<protein>
    <submittedName>
        <fullName evidence="2">Uncharacterized protein</fullName>
    </submittedName>
</protein>
<evidence type="ECO:0000313" key="2">
    <source>
        <dbReference type="EMBL" id="KAJ8393770.1"/>
    </source>
</evidence>
<feature type="compositionally biased region" description="Basic and acidic residues" evidence="1">
    <location>
        <begin position="25"/>
        <end position="35"/>
    </location>
</feature>